<keyword evidence="5" id="KW-1133">Transmembrane helix</keyword>
<protein>
    <submittedName>
        <fullName evidence="8">Methyl-accepting chemotaxis protein</fullName>
    </submittedName>
</protein>
<feature type="domain" description="HAMP" evidence="7">
    <location>
        <begin position="214"/>
        <end position="266"/>
    </location>
</feature>
<dbReference type="STRING" id="28094.SAMN06295900_1057"/>
<dbReference type="PROSITE" id="PS50111">
    <property type="entry name" value="CHEMOTAXIS_TRANSDUC_2"/>
    <property type="match status" value="1"/>
</dbReference>
<dbReference type="SMART" id="SM00304">
    <property type="entry name" value="HAMP"/>
    <property type="match status" value="1"/>
</dbReference>
<keyword evidence="5" id="KW-0472">Membrane</keyword>
<feature type="transmembrane region" description="Helical" evidence="5">
    <location>
        <begin position="192"/>
        <end position="213"/>
    </location>
</feature>
<dbReference type="PANTHER" id="PTHR43531">
    <property type="entry name" value="PROTEIN ICFG"/>
    <property type="match status" value="1"/>
</dbReference>
<dbReference type="SUPFAM" id="SSF58104">
    <property type="entry name" value="Methyl-accepting chemotaxis protein (MCP) signaling domain"/>
    <property type="match status" value="1"/>
</dbReference>
<dbReference type="PROSITE" id="PS50885">
    <property type="entry name" value="HAMP"/>
    <property type="match status" value="1"/>
</dbReference>
<comment type="similarity">
    <text evidence="3">Belongs to the methyl-accepting chemotaxis (MCP) protein family.</text>
</comment>
<keyword evidence="5" id="KW-0812">Transmembrane</keyword>
<dbReference type="GO" id="GO:0007165">
    <property type="term" value="P:signal transduction"/>
    <property type="evidence" value="ECO:0007669"/>
    <property type="project" value="UniProtKB-KW"/>
</dbReference>
<comment type="subcellular location">
    <subcellularLocation>
        <location evidence="1">Membrane</location>
    </subcellularLocation>
</comment>
<evidence type="ECO:0000256" key="4">
    <source>
        <dbReference type="PROSITE-ProRule" id="PRU00284"/>
    </source>
</evidence>
<evidence type="ECO:0000256" key="1">
    <source>
        <dbReference type="ARBA" id="ARBA00004370"/>
    </source>
</evidence>
<sequence>MKPLARFGLTQRLYTVSALLIVALSALAIVSWVQLSNASRLAAKAGNIRVLQLERIASTELSVTQVLLDLRHAMLVNSATDVDAAARDITAKRQQISRNDDAFLNDIGDEAGKEAFRSIWLKMQADTWPVAEQNLQLVRDGHRDEAFQMLMGKTIPTFAHMQRWLGDERAKQGRFLAAEVAAIDEAARATRLMLVCLAAIIAVALLASVQYIGRRLRVRIAQSQGVAERVRDGDFTTTVSDSASDEFSPLLQALADMQASLTQVVRTVRGNAEGVATASAEIAQGNRDLSARTESQASALEETAASMEEVGTTVRQNADNAGTADELARRASEIAARGGETVTRVVETMRGINESAQQIADIIAVIDGIAFQTNILALNAAVEAARAGEQGRGFAVVAGEVRNLAQRSANAAREIKALITASVERVEEGSTLVGHAGETMSEIVQAIQRVTDVVGEISTASREQSRGVTQVGEAVRQMDISTQQNAALVEQSAAAAESLKTQSQELVEAVAVFRLGGAA</sequence>
<dbReference type="InterPro" id="IPR024478">
    <property type="entry name" value="HlyB_4HB_MCP"/>
</dbReference>
<evidence type="ECO:0000256" key="5">
    <source>
        <dbReference type="SAM" id="Phobius"/>
    </source>
</evidence>
<keyword evidence="4" id="KW-0807">Transducer</keyword>
<gene>
    <name evidence="8" type="ORF">SAMN06295900_1057</name>
</gene>
<dbReference type="GO" id="GO:0004888">
    <property type="term" value="F:transmembrane signaling receptor activity"/>
    <property type="evidence" value="ECO:0007669"/>
    <property type="project" value="TreeGrafter"/>
</dbReference>
<dbReference type="Pfam" id="PF00015">
    <property type="entry name" value="MCPsignal"/>
    <property type="match status" value="1"/>
</dbReference>
<evidence type="ECO:0000259" key="6">
    <source>
        <dbReference type="PROSITE" id="PS50111"/>
    </source>
</evidence>
<name>A0A1X7E7A4_TRICW</name>
<dbReference type="AlphaFoldDB" id="A0A1X7E7A4"/>
<evidence type="ECO:0000259" key="7">
    <source>
        <dbReference type="PROSITE" id="PS50885"/>
    </source>
</evidence>
<evidence type="ECO:0000256" key="2">
    <source>
        <dbReference type="ARBA" id="ARBA00022481"/>
    </source>
</evidence>
<dbReference type="PANTHER" id="PTHR43531:SF14">
    <property type="entry name" value="METHYL-ACCEPTING CHEMOTAXIS PROTEIN I-RELATED"/>
    <property type="match status" value="1"/>
</dbReference>
<dbReference type="InterPro" id="IPR004089">
    <property type="entry name" value="MCPsignal_dom"/>
</dbReference>
<accession>A0A1X7E7A4</accession>
<dbReference type="SMART" id="SM00283">
    <property type="entry name" value="MA"/>
    <property type="match status" value="1"/>
</dbReference>
<dbReference type="OrthoDB" id="5441488at2"/>
<proteinExistence type="inferred from homology"/>
<dbReference type="InterPro" id="IPR051310">
    <property type="entry name" value="MCP_chemotaxis"/>
</dbReference>
<evidence type="ECO:0000313" key="9">
    <source>
        <dbReference type="Proteomes" id="UP000192911"/>
    </source>
</evidence>
<organism evidence="8 9">
    <name type="scientific">Trinickia caryophylli</name>
    <name type="common">Paraburkholderia caryophylli</name>
    <dbReference type="NCBI Taxonomy" id="28094"/>
    <lineage>
        <taxon>Bacteria</taxon>
        <taxon>Pseudomonadati</taxon>
        <taxon>Pseudomonadota</taxon>
        <taxon>Betaproteobacteria</taxon>
        <taxon>Burkholderiales</taxon>
        <taxon>Burkholderiaceae</taxon>
        <taxon>Trinickia</taxon>
    </lineage>
</organism>
<evidence type="ECO:0000313" key="8">
    <source>
        <dbReference type="EMBL" id="SMF28591.1"/>
    </source>
</evidence>
<keyword evidence="2" id="KW-0488">Methylation</keyword>
<feature type="domain" description="Methyl-accepting transducer" evidence="6">
    <location>
        <begin position="271"/>
        <end position="500"/>
    </location>
</feature>
<reference evidence="9" key="1">
    <citation type="submission" date="2017-04" db="EMBL/GenBank/DDBJ databases">
        <authorList>
            <person name="Varghese N."/>
            <person name="Submissions S."/>
        </authorList>
    </citation>
    <scope>NUCLEOTIDE SEQUENCE [LARGE SCALE GENOMIC DNA]</scope>
    <source>
        <strain evidence="9">Ballard 720</strain>
    </source>
</reference>
<dbReference type="Gene3D" id="1.10.287.950">
    <property type="entry name" value="Methyl-accepting chemotaxis protein"/>
    <property type="match status" value="1"/>
</dbReference>
<dbReference type="GeneID" id="95553909"/>
<dbReference type="RefSeq" id="WP_085227285.1">
    <property type="nucleotide sequence ID" value="NZ_BSQD01000004.1"/>
</dbReference>
<dbReference type="CDD" id="cd11386">
    <property type="entry name" value="MCP_signal"/>
    <property type="match status" value="1"/>
</dbReference>
<dbReference type="FunFam" id="1.10.287.950:FF:000001">
    <property type="entry name" value="Methyl-accepting chemotaxis sensory transducer"/>
    <property type="match status" value="1"/>
</dbReference>
<dbReference type="Pfam" id="PF12729">
    <property type="entry name" value="4HB_MCP_1"/>
    <property type="match status" value="1"/>
</dbReference>
<dbReference type="InterPro" id="IPR003660">
    <property type="entry name" value="HAMP_dom"/>
</dbReference>
<evidence type="ECO:0000256" key="3">
    <source>
        <dbReference type="ARBA" id="ARBA00029447"/>
    </source>
</evidence>
<dbReference type="GO" id="GO:0005886">
    <property type="term" value="C:plasma membrane"/>
    <property type="evidence" value="ECO:0007669"/>
    <property type="project" value="TreeGrafter"/>
</dbReference>
<dbReference type="EMBL" id="FXAH01000005">
    <property type="protein sequence ID" value="SMF28591.1"/>
    <property type="molecule type" value="Genomic_DNA"/>
</dbReference>
<dbReference type="GO" id="GO:0006935">
    <property type="term" value="P:chemotaxis"/>
    <property type="evidence" value="ECO:0007669"/>
    <property type="project" value="TreeGrafter"/>
</dbReference>
<dbReference type="Proteomes" id="UP000192911">
    <property type="component" value="Unassembled WGS sequence"/>
</dbReference>
<keyword evidence="9" id="KW-1185">Reference proteome</keyword>